<dbReference type="InterPro" id="IPR001345">
    <property type="entry name" value="PG/BPGM_mutase_AS"/>
</dbReference>
<reference evidence="4 5" key="1">
    <citation type="submission" date="2022-05" db="EMBL/GenBank/DDBJ databases">
        <authorList>
            <person name="Park J.-S."/>
        </authorList>
    </citation>
    <scope>NUCLEOTIDE SEQUENCE [LARGE SCALE GENOMIC DNA]</scope>
    <source>
        <strain evidence="4 5">2012CJ34-2</strain>
    </source>
</reference>
<evidence type="ECO:0000313" key="5">
    <source>
        <dbReference type="Proteomes" id="UP001203338"/>
    </source>
</evidence>
<dbReference type="InterPro" id="IPR013078">
    <property type="entry name" value="His_Pase_superF_clade-1"/>
</dbReference>
<dbReference type="PROSITE" id="PS00175">
    <property type="entry name" value="PG_MUTASE"/>
    <property type="match status" value="1"/>
</dbReference>
<accession>A0ABT0PFG3</accession>
<dbReference type="EMBL" id="JAMFLX010000004">
    <property type="protein sequence ID" value="MCL6269278.1"/>
    <property type="molecule type" value="Genomic_DNA"/>
</dbReference>
<keyword evidence="3" id="KW-0732">Signal</keyword>
<keyword evidence="1" id="KW-0324">Glycolysis</keyword>
<gene>
    <name evidence="4" type="ORF">M3P05_04875</name>
</gene>
<dbReference type="Pfam" id="PF00300">
    <property type="entry name" value="His_Phos_1"/>
    <property type="match status" value="1"/>
</dbReference>
<feature type="signal peptide" evidence="3">
    <location>
        <begin position="1"/>
        <end position="25"/>
    </location>
</feature>
<organism evidence="4 5">
    <name type="scientific">Parendozoicomonas callyspongiae</name>
    <dbReference type="NCBI Taxonomy" id="2942213"/>
    <lineage>
        <taxon>Bacteria</taxon>
        <taxon>Pseudomonadati</taxon>
        <taxon>Pseudomonadota</taxon>
        <taxon>Gammaproteobacteria</taxon>
        <taxon>Oceanospirillales</taxon>
        <taxon>Endozoicomonadaceae</taxon>
        <taxon>Parendozoicomonas</taxon>
    </lineage>
</organism>
<dbReference type="SMART" id="SM00855">
    <property type="entry name" value="PGAM"/>
    <property type="match status" value="1"/>
</dbReference>
<dbReference type="Proteomes" id="UP001203338">
    <property type="component" value="Unassembled WGS sequence"/>
</dbReference>
<keyword evidence="5" id="KW-1185">Reference proteome</keyword>
<dbReference type="InterPro" id="IPR029033">
    <property type="entry name" value="His_PPase_superfam"/>
</dbReference>
<dbReference type="PANTHER" id="PTHR48100">
    <property type="entry name" value="BROAD-SPECIFICITY PHOSPHATASE YOR283W-RELATED"/>
    <property type="match status" value="1"/>
</dbReference>
<protein>
    <submittedName>
        <fullName evidence="4">Histidine phosphatase family protein</fullName>
    </submittedName>
</protein>
<sequence>MLLFGARWWKLLGLGLSLVGSSFQAYGEAEVPNGHDSRHIVVIRHGQSVANVSKRYNTNPANNGYFPAPLTDIGREQAAATAADLHDTGYNTDNIAAIFCSPLPRTIETAEIIASRLGVDKDKIVILESLIERNLGEREGMYHDQFDEKDSWNPENPEHFHGETNDQVKARMQVSWAKALSWPEPGHIIMVGHGQPIQALTEYLTGRGKRFANAEFIQFNTDGSQVEIKQSQLEAAISR</sequence>
<dbReference type="InterPro" id="IPR050275">
    <property type="entry name" value="PGM_Phosphatase"/>
</dbReference>
<dbReference type="PANTHER" id="PTHR48100:SF1">
    <property type="entry name" value="HISTIDINE PHOSPHATASE FAMILY PROTEIN-RELATED"/>
    <property type="match status" value="1"/>
</dbReference>
<evidence type="ECO:0000256" key="2">
    <source>
        <dbReference type="ARBA" id="ARBA00023235"/>
    </source>
</evidence>
<evidence type="ECO:0000313" key="4">
    <source>
        <dbReference type="EMBL" id="MCL6269278.1"/>
    </source>
</evidence>
<dbReference type="RefSeq" id="WP_249698246.1">
    <property type="nucleotide sequence ID" value="NZ_JAMFLX010000004.1"/>
</dbReference>
<proteinExistence type="predicted"/>
<comment type="caution">
    <text evidence="4">The sequence shown here is derived from an EMBL/GenBank/DDBJ whole genome shotgun (WGS) entry which is preliminary data.</text>
</comment>
<dbReference type="SUPFAM" id="SSF53254">
    <property type="entry name" value="Phosphoglycerate mutase-like"/>
    <property type="match status" value="1"/>
</dbReference>
<evidence type="ECO:0000256" key="1">
    <source>
        <dbReference type="ARBA" id="ARBA00023152"/>
    </source>
</evidence>
<dbReference type="CDD" id="cd07067">
    <property type="entry name" value="HP_PGM_like"/>
    <property type="match status" value="1"/>
</dbReference>
<keyword evidence="2" id="KW-0413">Isomerase</keyword>
<feature type="chain" id="PRO_5046427834" evidence="3">
    <location>
        <begin position="26"/>
        <end position="239"/>
    </location>
</feature>
<evidence type="ECO:0000256" key="3">
    <source>
        <dbReference type="SAM" id="SignalP"/>
    </source>
</evidence>
<name>A0ABT0PFG3_9GAMM</name>
<dbReference type="Gene3D" id="3.40.50.1240">
    <property type="entry name" value="Phosphoglycerate mutase-like"/>
    <property type="match status" value="1"/>
</dbReference>